<feature type="region of interest" description="Disordered" evidence="1">
    <location>
        <begin position="314"/>
        <end position="348"/>
    </location>
</feature>
<organism evidence="3 4">
    <name type="scientific">Dichotomopilus funicola</name>
    <dbReference type="NCBI Taxonomy" id="1934379"/>
    <lineage>
        <taxon>Eukaryota</taxon>
        <taxon>Fungi</taxon>
        <taxon>Dikarya</taxon>
        <taxon>Ascomycota</taxon>
        <taxon>Pezizomycotina</taxon>
        <taxon>Sordariomycetes</taxon>
        <taxon>Sordariomycetidae</taxon>
        <taxon>Sordariales</taxon>
        <taxon>Chaetomiaceae</taxon>
        <taxon>Dichotomopilus</taxon>
    </lineage>
</organism>
<gene>
    <name evidence="3" type="ORF">C8A04DRAFT_13904</name>
</gene>
<comment type="caution">
    <text evidence="3">The sequence shown here is derived from an EMBL/GenBank/DDBJ whole genome shotgun (WGS) entry which is preliminary data.</text>
</comment>
<reference evidence="3" key="2">
    <citation type="submission" date="2023-05" db="EMBL/GenBank/DDBJ databases">
        <authorList>
            <consortium name="Lawrence Berkeley National Laboratory"/>
            <person name="Steindorff A."/>
            <person name="Hensen N."/>
            <person name="Bonometti L."/>
            <person name="Westerberg I."/>
            <person name="Brannstrom I.O."/>
            <person name="Guillou S."/>
            <person name="Cros-Aarteil S."/>
            <person name="Calhoun S."/>
            <person name="Haridas S."/>
            <person name="Kuo A."/>
            <person name="Mondo S."/>
            <person name="Pangilinan J."/>
            <person name="Riley R."/>
            <person name="Labutti K."/>
            <person name="Andreopoulos B."/>
            <person name="Lipzen A."/>
            <person name="Chen C."/>
            <person name="Yanf M."/>
            <person name="Daum C."/>
            <person name="Ng V."/>
            <person name="Clum A."/>
            <person name="Ohm R."/>
            <person name="Martin F."/>
            <person name="Silar P."/>
            <person name="Natvig D."/>
            <person name="Lalanne C."/>
            <person name="Gautier V."/>
            <person name="Ament-Velasquez S.L."/>
            <person name="Kruys A."/>
            <person name="Hutchinson M.I."/>
            <person name="Powell A.J."/>
            <person name="Barry K."/>
            <person name="Miller A.N."/>
            <person name="Grigoriev I.V."/>
            <person name="Debuchy R."/>
            <person name="Gladieux P."/>
            <person name="Thoren M.H."/>
            <person name="Johannesson H."/>
        </authorList>
    </citation>
    <scope>NUCLEOTIDE SEQUENCE</scope>
    <source>
        <strain evidence="3">CBS 141.50</strain>
    </source>
</reference>
<keyword evidence="2" id="KW-0812">Transmembrane</keyword>
<dbReference type="RefSeq" id="XP_062635012.1">
    <property type="nucleotide sequence ID" value="XM_062777894.1"/>
</dbReference>
<evidence type="ECO:0000313" key="3">
    <source>
        <dbReference type="EMBL" id="KAK4141641.1"/>
    </source>
</evidence>
<keyword evidence="2" id="KW-0472">Membrane</keyword>
<evidence type="ECO:0000256" key="1">
    <source>
        <dbReference type="SAM" id="MobiDB-lite"/>
    </source>
</evidence>
<feature type="transmembrane region" description="Helical" evidence="2">
    <location>
        <begin position="357"/>
        <end position="377"/>
    </location>
</feature>
<name>A0AAN6UZJ5_9PEZI</name>
<protein>
    <submittedName>
        <fullName evidence="3">Uncharacterized protein</fullName>
    </submittedName>
</protein>
<proteinExistence type="predicted"/>
<keyword evidence="2" id="KW-1133">Transmembrane helix</keyword>
<dbReference type="Proteomes" id="UP001302676">
    <property type="component" value="Unassembled WGS sequence"/>
</dbReference>
<evidence type="ECO:0000313" key="4">
    <source>
        <dbReference type="Proteomes" id="UP001302676"/>
    </source>
</evidence>
<keyword evidence="4" id="KW-1185">Reference proteome</keyword>
<evidence type="ECO:0000256" key="2">
    <source>
        <dbReference type="SAM" id="Phobius"/>
    </source>
</evidence>
<feature type="compositionally biased region" description="Basic and acidic residues" evidence="1">
    <location>
        <begin position="314"/>
        <end position="342"/>
    </location>
</feature>
<dbReference type="GeneID" id="87814507"/>
<accession>A0AAN6UZJ5</accession>
<sequence>MSFSGEPGQSLVFDLTDDDQGGFYRVTMANQSGELNRRAMINRGDQFLVVAELVDAVHGKAPTTVTNPDGTVKTVDEDATLLIANFYFLPSRDKRFVGAIITWTFTSDDPAVEIAVDEIAPRGTWSFAPVQQAREVTATGKASAGPKGGPASVNLSGEYGLKKTTELDFHTKVSGAPRMMNRAHGGYDGVRWTLVENDASRSGICRMLQVGVLLRRTVVAGKTPARPGSPAPAPTFRGELDVVADKSGWSKVASRAKRVWKSAERDEAVVFQPGTDRRSGNFDIDSKNLKAVDLQHDVMFMSLHESFEEVRKERDERAAKKREEKEKGKNAEKENIEKKEAKGGTGGSGLQVQVPSWVFFVLAGVAGLWLWQQLVAVRFT</sequence>
<dbReference type="EMBL" id="MU853608">
    <property type="protein sequence ID" value="KAK4141641.1"/>
    <property type="molecule type" value="Genomic_DNA"/>
</dbReference>
<reference evidence="3" key="1">
    <citation type="journal article" date="2023" name="Mol. Phylogenet. Evol.">
        <title>Genome-scale phylogeny and comparative genomics of the fungal order Sordariales.</title>
        <authorList>
            <person name="Hensen N."/>
            <person name="Bonometti L."/>
            <person name="Westerberg I."/>
            <person name="Brannstrom I.O."/>
            <person name="Guillou S."/>
            <person name="Cros-Aarteil S."/>
            <person name="Calhoun S."/>
            <person name="Haridas S."/>
            <person name="Kuo A."/>
            <person name="Mondo S."/>
            <person name="Pangilinan J."/>
            <person name="Riley R."/>
            <person name="LaButti K."/>
            <person name="Andreopoulos B."/>
            <person name="Lipzen A."/>
            <person name="Chen C."/>
            <person name="Yan M."/>
            <person name="Daum C."/>
            <person name="Ng V."/>
            <person name="Clum A."/>
            <person name="Steindorff A."/>
            <person name="Ohm R.A."/>
            <person name="Martin F."/>
            <person name="Silar P."/>
            <person name="Natvig D.O."/>
            <person name="Lalanne C."/>
            <person name="Gautier V."/>
            <person name="Ament-Velasquez S.L."/>
            <person name="Kruys A."/>
            <person name="Hutchinson M.I."/>
            <person name="Powell A.J."/>
            <person name="Barry K."/>
            <person name="Miller A.N."/>
            <person name="Grigoriev I.V."/>
            <person name="Debuchy R."/>
            <person name="Gladieux P."/>
            <person name="Hiltunen Thoren M."/>
            <person name="Johannesson H."/>
        </authorList>
    </citation>
    <scope>NUCLEOTIDE SEQUENCE</scope>
    <source>
        <strain evidence="3">CBS 141.50</strain>
    </source>
</reference>
<dbReference type="AlphaFoldDB" id="A0AAN6UZJ5"/>